<dbReference type="Proteomes" id="UP000606991">
    <property type="component" value="Unassembled WGS sequence"/>
</dbReference>
<keyword evidence="1" id="KW-0472">Membrane</keyword>
<name>A0A2W5Z954_9BACT</name>
<evidence type="ECO:0000313" key="5">
    <source>
        <dbReference type="Proteomes" id="UP000606991"/>
    </source>
</evidence>
<dbReference type="EMBL" id="QHBU01000206">
    <property type="protein sequence ID" value="PZR79435.1"/>
    <property type="molecule type" value="Genomic_DNA"/>
</dbReference>
<dbReference type="RefSeq" id="WP_337313881.1">
    <property type="nucleotide sequence ID" value="NZ_JAEKNS010000148.1"/>
</dbReference>
<accession>A0A934K5J5</accession>
<evidence type="ECO:0008006" key="6">
    <source>
        <dbReference type="Google" id="ProtNLM"/>
    </source>
</evidence>
<keyword evidence="1" id="KW-0812">Transmembrane</keyword>
<feature type="transmembrane region" description="Helical" evidence="1">
    <location>
        <begin position="161"/>
        <end position="179"/>
    </location>
</feature>
<feature type="transmembrane region" description="Helical" evidence="1">
    <location>
        <begin position="126"/>
        <end position="149"/>
    </location>
</feature>
<gene>
    <name evidence="3" type="ORF">DLM65_10735</name>
    <name evidence="2" type="ORF">JF886_14970</name>
</gene>
<reference evidence="3 4" key="1">
    <citation type="journal article" date="2017" name="Nature">
        <title>Atmospheric trace gases support primary production in Antarctic desert surface soil.</title>
        <authorList>
            <person name="Ji M."/>
            <person name="Greening C."/>
            <person name="Vanwonterghem I."/>
            <person name="Carere C.R."/>
            <person name="Bay S.K."/>
            <person name="Steen J.A."/>
            <person name="Montgomery K."/>
            <person name="Lines T."/>
            <person name="Beardall J."/>
            <person name="van Dorst J."/>
            <person name="Snape I."/>
            <person name="Stott M.B."/>
            <person name="Hugenholtz P."/>
            <person name="Ferrari B.C."/>
        </authorList>
    </citation>
    <scope>NUCLEOTIDE SEQUENCE [LARGE SCALE GENOMIC DNA]</scope>
    <source>
        <strain evidence="3">RRmetagenome_bin12</strain>
    </source>
</reference>
<comment type="caution">
    <text evidence="3">The sequence shown here is derived from an EMBL/GenBank/DDBJ whole genome shotgun (WGS) entry which is preliminary data.</text>
</comment>
<feature type="transmembrane region" description="Helical" evidence="1">
    <location>
        <begin position="208"/>
        <end position="228"/>
    </location>
</feature>
<dbReference type="AlphaFoldDB" id="A0A2W5Z954"/>
<evidence type="ECO:0000313" key="2">
    <source>
        <dbReference type="EMBL" id="MBJ7596130.1"/>
    </source>
</evidence>
<dbReference type="Proteomes" id="UP000248724">
    <property type="component" value="Unassembled WGS sequence"/>
</dbReference>
<reference evidence="3" key="2">
    <citation type="submission" date="2018-05" db="EMBL/GenBank/DDBJ databases">
        <authorList>
            <person name="Ferrari B."/>
        </authorList>
    </citation>
    <scope>NUCLEOTIDE SEQUENCE</scope>
    <source>
        <strain evidence="3">RRmetagenome_bin12</strain>
    </source>
</reference>
<evidence type="ECO:0000256" key="1">
    <source>
        <dbReference type="SAM" id="Phobius"/>
    </source>
</evidence>
<evidence type="ECO:0000313" key="4">
    <source>
        <dbReference type="Proteomes" id="UP000248724"/>
    </source>
</evidence>
<organism evidence="3 4">
    <name type="scientific">Candidatus Aeolococcus gillhamiae</name>
    <dbReference type="NCBI Taxonomy" id="3127015"/>
    <lineage>
        <taxon>Bacteria</taxon>
        <taxon>Bacillati</taxon>
        <taxon>Candidatus Dormiibacterota</taxon>
        <taxon>Candidatus Dormibacteria</taxon>
        <taxon>Candidatus Aeolococcales</taxon>
        <taxon>Candidatus Aeolococcaceae</taxon>
        <taxon>Candidatus Aeolococcus</taxon>
    </lineage>
</organism>
<reference evidence="2 5" key="3">
    <citation type="submission" date="2020-10" db="EMBL/GenBank/DDBJ databases">
        <title>Ca. Dormibacterota MAGs.</title>
        <authorList>
            <person name="Montgomery K."/>
        </authorList>
    </citation>
    <scope>NUCLEOTIDE SEQUENCE [LARGE SCALE GENOMIC DNA]</scope>
    <source>
        <strain evidence="2">SC8812_S17_18</strain>
    </source>
</reference>
<sequence>MRPRFSSADDDAGRVPGAGDPLIDAVTPGFAALGIRPFTRRRPRHVHAGNARLVALSGAVLLVLLPLPYATALFLDVLWRVHYFSALLLIPLLIVKLASTGWRALGYYRGDPGYRADGPPHLMARLTAPILVAATAVLFGSGIVMMFGTTRFGPWSTIHNGGALIFTGALGLHLLAHLWDTPAEAAADVAPVLFSAPPRAVPGSRRRVALTVAAFVVGLTVAAVAIPVEQWFPSAAAGAHHRDG</sequence>
<feature type="transmembrane region" description="Helical" evidence="1">
    <location>
        <begin position="81"/>
        <end position="105"/>
    </location>
</feature>
<proteinExistence type="predicted"/>
<accession>A0A2W5Z954</accession>
<protein>
    <recommendedName>
        <fullName evidence="6">Cytochrome b561 bacterial/Ni-hydrogenase domain-containing protein</fullName>
    </recommendedName>
</protein>
<feature type="transmembrane region" description="Helical" evidence="1">
    <location>
        <begin position="50"/>
        <end position="69"/>
    </location>
</feature>
<dbReference type="EMBL" id="JAEKNS010000148">
    <property type="protein sequence ID" value="MBJ7596130.1"/>
    <property type="molecule type" value="Genomic_DNA"/>
</dbReference>
<keyword evidence="1" id="KW-1133">Transmembrane helix</keyword>
<evidence type="ECO:0000313" key="3">
    <source>
        <dbReference type="EMBL" id="PZR79435.1"/>
    </source>
</evidence>